<accession>A0A178HLL3</accession>
<dbReference type="EMBL" id="LVVY01000130">
    <property type="protein sequence ID" value="OAM73723.1"/>
    <property type="molecule type" value="Genomic_DNA"/>
</dbReference>
<dbReference type="Gene3D" id="3.30.930.30">
    <property type="match status" value="1"/>
</dbReference>
<dbReference type="AlphaFoldDB" id="A0A178HLL3"/>
<keyword evidence="2" id="KW-0184">Conjugation</keyword>
<dbReference type="Pfam" id="PF03389">
    <property type="entry name" value="MobA_MobL"/>
    <property type="match status" value="1"/>
</dbReference>
<evidence type="ECO:0000313" key="6">
    <source>
        <dbReference type="Proteomes" id="UP000078389"/>
    </source>
</evidence>
<dbReference type="InterPro" id="IPR005053">
    <property type="entry name" value="MobA_MobL"/>
</dbReference>
<protein>
    <recommendedName>
        <fullName evidence="4">MobA/MobL protein domain-containing protein</fullName>
    </recommendedName>
</protein>
<evidence type="ECO:0000256" key="2">
    <source>
        <dbReference type="ARBA" id="ARBA00022971"/>
    </source>
</evidence>
<sequence>MEQDMQMVELPGVSFGGVSRGDGWSASGRSEYQMGRERHDGLSLQKERGGHIVTHVRQWLLVPQDVDPGTWSRDRIWQAAGEAERRRDSREARYFDIVWPRQLNTEWAESCVEELFRPLVDMGLAVQVDWERSPAKDGLPNDHLHGLISTRALSNDGFARRKCRELDVWFRFDVRVRVAEGFNSLAKRQGLEISFDPRPNVERDGTLPPEDKLPKRVLGGRRAGGGSPILKRRDAQRQLRDEHQKIKKRIEALNADRQAALDALEQAFADLSVLTSLQASTDELAPLSVESAMAALMERGISVEQNIPIENVGLVLVIGDAFIVDRGDRILLEEPIRERGARAMHSLARCKGWRDLTLMDSSGMPMPVPTDPGVVFSLASPGPDWSRLERLGKHHVVQAVNAIVGLLKSAGPEERANTLGRVSRWQNPHLIRMVAQLVAYAQSETESQVPARTIKQMTMHALAGRSDLLSIFQLEQDLVAMTVPGNALSRPFRPHPRHLDYYGHGEETRSIFMDDEREGAV</sequence>
<feature type="region of interest" description="Disordered" evidence="3">
    <location>
        <begin position="195"/>
        <end position="238"/>
    </location>
</feature>
<gene>
    <name evidence="5" type="ORF">A3840_17140</name>
</gene>
<keyword evidence="6" id="KW-1185">Reference proteome</keyword>
<reference evidence="5 6" key="1">
    <citation type="submission" date="2016-03" db="EMBL/GenBank/DDBJ databases">
        <title>Genome sequencing of Devosia sp. S37.</title>
        <authorList>
            <person name="Mohd Nor M."/>
        </authorList>
    </citation>
    <scope>NUCLEOTIDE SEQUENCE [LARGE SCALE GENOMIC DNA]</scope>
    <source>
        <strain evidence="5 6">S37</strain>
    </source>
</reference>
<feature type="domain" description="MobA/MobL protein" evidence="4">
    <location>
        <begin position="57"/>
        <end position="166"/>
    </location>
</feature>
<evidence type="ECO:0000313" key="5">
    <source>
        <dbReference type="EMBL" id="OAM73723.1"/>
    </source>
</evidence>
<comment type="similarity">
    <text evidence="1">Belongs to the MobA/MobL family.</text>
</comment>
<evidence type="ECO:0000259" key="4">
    <source>
        <dbReference type="Pfam" id="PF03389"/>
    </source>
</evidence>
<organism evidence="5 6">
    <name type="scientific">Devosia elaeis</name>
    <dbReference type="NCBI Taxonomy" id="1770058"/>
    <lineage>
        <taxon>Bacteria</taxon>
        <taxon>Pseudomonadati</taxon>
        <taxon>Pseudomonadota</taxon>
        <taxon>Alphaproteobacteria</taxon>
        <taxon>Hyphomicrobiales</taxon>
        <taxon>Devosiaceae</taxon>
        <taxon>Devosia</taxon>
    </lineage>
</organism>
<dbReference type="Proteomes" id="UP000078389">
    <property type="component" value="Unassembled WGS sequence"/>
</dbReference>
<feature type="compositionally biased region" description="Basic and acidic residues" evidence="3">
    <location>
        <begin position="199"/>
        <end position="214"/>
    </location>
</feature>
<evidence type="ECO:0000256" key="3">
    <source>
        <dbReference type="SAM" id="MobiDB-lite"/>
    </source>
</evidence>
<name>A0A178HLL3_9HYPH</name>
<comment type="caution">
    <text evidence="5">The sequence shown here is derived from an EMBL/GenBank/DDBJ whole genome shotgun (WGS) entry which is preliminary data.</text>
</comment>
<proteinExistence type="inferred from homology"/>
<evidence type="ECO:0000256" key="1">
    <source>
        <dbReference type="ARBA" id="ARBA00010873"/>
    </source>
</evidence>
<dbReference type="STRING" id="1770058.A3840_17140"/>